<accession>A0ABQ1IBP0</accession>
<gene>
    <name evidence="2" type="ORF">GCM10011505_08830</name>
</gene>
<keyword evidence="1" id="KW-0472">Membrane</keyword>
<proteinExistence type="predicted"/>
<dbReference type="Proteomes" id="UP000603352">
    <property type="component" value="Unassembled WGS sequence"/>
</dbReference>
<keyword evidence="1" id="KW-1133">Transmembrane helix</keyword>
<sequence>MGQAFRYLITARGITAQALRRIWAALALLGMFVAIAGQSPAQMPMQHEHGTMPALSSTADDGMILHAASCVAPADEAAATAGQADMPAGHGMAGGCCVSLCAPGLAPAAGSDAGMPAFVTSRRAPPAAQVLVATIADDLFRPPRRQL</sequence>
<evidence type="ECO:0000256" key="1">
    <source>
        <dbReference type="SAM" id="Phobius"/>
    </source>
</evidence>
<keyword evidence="1" id="KW-0812">Transmembrane</keyword>
<dbReference type="RefSeq" id="WP_188575307.1">
    <property type="nucleotide sequence ID" value="NZ_BMDZ01000006.1"/>
</dbReference>
<feature type="transmembrane region" description="Helical" evidence="1">
    <location>
        <begin position="21"/>
        <end position="37"/>
    </location>
</feature>
<organism evidence="2 3">
    <name type="scientific">Tistrella bauzanensis</name>
    <dbReference type="NCBI Taxonomy" id="657419"/>
    <lineage>
        <taxon>Bacteria</taxon>
        <taxon>Pseudomonadati</taxon>
        <taxon>Pseudomonadota</taxon>
        <taxon>Alphaproteobacteria</taxon>
        <taxon>Geminicoccales</taxon>
        <taxon>Geminicoccaceae</taxon>
        <taxon>Tistrella</taxon>
    </lineage>
</organism>
<evidence type="ECO:0008006" key="4">
    <source>
        <dbReference type="Google" id="ProtNLM"/>
    </source>
</evidence>
<evidence type="ECO:0000313" key="3">
    <source>
        <dbReference type="Proteomes" id="UP000603352"/>
    </source>
</evidence>
<comment type="caution">
    <text evidence="2">The sequence shown here is derived from an EMBL/GenBank/DDBJ whole genome shotgun (WGS) entry which is preliminary data.</text>
</comment>
<dbReference type="EMBL" id="BMDZ01000006">
    <property type="protein sequence ID" value="GGB29713.1"/>
    <property type="molecule type" value="Genomic_DNA"/>
</dbReference>
<reference evidence="3" key="1">
    <citation type="journal article" date="2019" name="Int. J. Syst. Evol. Microbiol.">
        <title>The Global Catalogue of Microorganisms (GCM) 10K type strain sequencing project: providing services to taxonomists for standard genome sequencing and annotation.</title>
        <authorList>
            <consortium name="The Broad Institute Genomics Platform"/>
            <consortium name="The Broad Institute Genome Sequencing Center for Infectious Disease"/>
            <person name="Wu L."/>
            <person name="Ma J."/>
        </authorList>
    </citation>
    <scope>NUCLEOTIDE SEQUENCE [LARGE SCALE GENOMIC DNA]</scope>
    <source>
        <strain evidence="3">CGMCC 1.10188</strain>
    </source>
</reference>
<keyword evidence="3" id="KW-1185">Reference proteome</keyword>
<evidence type="ECO:0000313" key="2">
    <source>
        <dbReference type="EMBL" id="GGB29713.1"/>
    </source>
</evidence>
<name>A0ABQ1IBP0_9PROT</name>
<protein>
    <recommendedName>
        <fullName evidence="4">DUF2946 domain-containing protein</fullName>
    </recommendedName>
</protein>